<dbReference type="PROSITE" id="PS51747">
    <property type="entry name" value="CYT_DCMP_DEAMINASES_2"/>
    <property type="match status" value="1"/>
</dbReference>
<dbReference type="InterPro" id="IPR016193">
    <property type="entry name" value="Cytidine_deaminase-like"/>
</dbReference>
<dbReference type="GO" id="GO:0003824">
    <property type="term" value="F:catalytic activity"/>
    <property type="evidence" value="ECO:0007669"/>
    <property type="project" value="InterPro"/>
</dbReference>
<reference evidence="2" key="1">
    <citation type="submission" date="2020-03" db="EMBL/GenBank/DDBJ databases">
        <title>The deep terrestrial virosphere.</title>
        <authorList>
            <person name="Holmfeldt K."/>
            <person name="Nilsson E."/>
            <person name="Simone D."/>
            <person name="Lopez-Fernandez M."/>
            <person name="Wu X."/>
            <person name="de Brujin I."/>
            <person name="Lundin D."/>
            <person name="Andersson A."/>
            <person name="Bertilsson S."/>
            <person name="Dopson M."/>
        </authorList>
    </citation>
    <scope>NUCLEOTIDE SEQUENCE</scope>
    <source>
        <strain evidence="2">TM448A03034</strain>
    </source>
</reference>
<dbReference type="EMBL" id="MT144371">
    <property type="protein sequence ID" value="QJA52828.1"/>
    <property type="molecule type" value="Genomic_DNA"/>
</dbReference>
<feature type="domain" description="CMP/dCMP-type deaminase" evidence="1">
    <location>
        <begin position="1"/>
        <end position="120"/>
    </location>
</feature>
<name>A0A6H1ZZ94_9ZZZZ</name>
<dbReference type="SUPFAM" id="SSF53927">
    <property type="entry name" value="Cytidine deaminase-like"/>
    <property type="match status" value="1"/>
</dbReference>
<evidence type="ECO:0000259" key="1">
    <source>
        <dbReference type="PROSITE" id="PS51747"/>
    </source>
</evidence>
<evidence type="ECO:0000313" key="2">
    <source>
        <dbReference type="EMBL" id="QJA52828.1"/>
    </source>
</evidence>
<protein>
    <submittedName>
        <fullName evidence="2">Putative CMP/dCMP deaminase zinc-binding</fullName>
    </submittedName>
</protein>
<proteinExistence type="predicted"/>
<dbReference type="Pfam" id="PF00383">
    <property type="entry name" value="dCMP_cyt_deam_1"/>
    <property type="match status" value="1"/>
</dbReference>
<accession>A0A6H1ZZ94</accession>
<dbReference type="InterPro" id="IPR002125">
    <property type="entry name" value="CMP_dCMP_dom"/>
</dbReference>
<dbReference type="Gene3D" id="3.40.140.10">
    <property type="entry name" value="Cytidine Deaminase, domain 2"/>
    <property type="match status" value="1"/>
</dbReference>
<sequence length="120" mass="13641">MNSKIKIAMEEANKSTYIYKVGAVIFNKKKIISVGHNSASRSLKSFNREYIKFKNSIHAEISSIIRARTDLKGSSILVVKINNSGELSMAKPCNYCLSYIKFVKIKNVYFSNRIGEIERL</sequence>
<organism evidence="2">
    <name type="scientific">viral metagenome</name>
    <dbReference type="NCBI Taxonomy" id="1070528"/>
    <lineage>
        <taxon>unclassified sequences</taxon>
        <taxon>metagenomes</taxon>
        <taxon>organismal metagenomes</taxon>
    </lineage>
</organism>
<gene>
    <name evidence="2" type="ORF">TM448A03034_0007</name>
</gene>
<dbReference type="AlphaFoldDB" id="A0A6H1ZZ94"/>